<name>A0A6N2LX20_SALVM</name>
<dbReference type="AlphaFoldDB" id="A0A6N2LX20"/>
<gene>
    <name evidence="1" type="ORF">SVIM_LOCUS288419</name>
</gene>
<reference evidence="1" key="1">
    <citation type="submission" date="2019-03" db="EMBL/GenBank/DDBJ databases">
        <authorList>
            <person name="Mank J."/>
            <person name="Almeida P."/>
        </authorList>
    </citation>
    <scope>NUCLEOTIDE SEQUENCE</scope>
    <source>
        <strain evidence="1">78183</strain>
    </source>
</reference>
<dbReference type="EMBL" id="CAADRP010001630">
    <property type="protein sequence ID" value="VFU45790.1"/>
    <property type="molecule type" value="Genomic_DNA"/>
</dbReference>
<protein>
    <submittedName>
        <fullName evidence="1">Uncharacterized protein</fullName>
    </submittedName>
</protein>
<proteinExistence type="predicted"/>
<organism evidence="1">
    <name type="scientific">Salix viminalis</name>
    <name type="common">Common osier</name>
    <name type="synonym">Basket willow</name>
    <dbReference type="NCBI Taxonomy" id="40686"/>
    <lineage>
        <taxon>Eukaryota</taxon>
        <taxon>Viridiplantae</taxon>
        <taxon>Streptophyta</taxon>
        <taxon>Embryophyta</taxon>
        <taxon>Tracheophyta</taxon>
        <taxon>Spermatophyta</taxon>
        <taxon>Magnoliopsida</taxon>
        <taxon>eudicotyledons</taxon>
        <taxon>Gunneridae</taxon>
        <taxon>Pentapetalae</taxon>
        <taxon>rosids</taxon>
        <taxon>fabids</taxon>
        <taxon>Malpighiales</taxon>
        <taxon>Salicaceae</taxon>
        <taxon>Saliceae</taxon>
        <taxon>Salix</taxon>
    </lineage>
</organism>
<sequence>MVEHESNYTGVRPKSFIQQEERTFPPTDFSKKFAICRRGWLEAFIAGVSVYLLRATGCGGGIAKTAVTVLTVLKKTLSLLVKPYTDKSLQLCQSLMGPFSKWC</sequence>
<accession>A0A6N2LX20</accession>
<evidence type="ECO:0000313" key="1">
    <source>
        <dbReference type="EMBL" id="VFU45790.1"/>
    </source>
</evidence>